<comment type="catalytic activity">
    <reaction evidence="4">
        <text>a 5'-end (N(7)-methyl 5'-triphosphoguanosine)-ribonucleoside in snoRNA + S-adenosyl-L-methionine = a 5'-end (N(2),N(7)-dimethyl 5'-triphosphoguanosine)-ribonucleoside in snoRNA + S-adenosyl-L-homocysteine + H(+)</text>
        <dbReference type="Rhea" id="RHEA:78475"/>
        <dbReference type="Rhea" id="RHEA-COMP:19086"/>
        <dbReference type="Rhea" id="RHEA-COMP:19088"/>
        <dbReference type="ChEBI" id="CHEBI:15378"/>
        <dbReference type="ChEBI" id="CHEBI:57856"/>
        <dbReference type="ChEBI" id="CHEBI:59789"/>
        <dbReference type="ChEBI" id="CHEBI:156461"/>
        <dbReference type="ChEBI" id="CHEBI:172880"/>
    </reaction>
    <physiologicalReaction direction="left-to-right" evidence="4">
        <dbReference type="Rhea" id="RHEA:78476"/>
    </physiologicalReaction>
</comment>
<dbReference type="GO" id="GO:0005634">
    <property type="term" value="C:nucleus"/>
    <property type="evidence" value="ECO:0007669"/>
    <property type="project" value="TreeGrafter"/>
</dbReference>
<dbReference type="EMBL" id="KV878585">
    <property type="protein sequence ID" value="OJJ59991.1"/>
    <property type="molecule type" value="Genomic_DNA"/>
</dbReference>
<proteinExistence type="inferred from homology"/>
<evidence type="ECO:0000256" key="3">
    <source>
        <dbReference type="ARBA" id="ARBA00047418"/>
    </source>
</evidence>
<comment type="catalytic activity">
    <reaction evidence="6">
        <text>a 5'-end (N(7)-methyl 5'-triphosphoguanosine)-ribonucleoside in snRNA + S-adenosyl-L-methionine = a 5'-end (N(2),N(7)-dimethyl 5'-triphosphoguanosine)-ribonucleoside in snRNA + S-adenosyl-L-homocysteine + H(+)</text>
        <dbReference type="Rhea" id="RHEA:78471"/>
        <dbReference type="Rhea" id="RHEA-COMP:19085"/>
        <dbReference type="Rhea" id="RHEA-COMP:19087"/>
        <dbReference type="ChEBI" id="CHEBI:15378"/>
        <dbReference type="ChEBI" id="CHEBI:57856"/>
        <dbReference type="ChEBI" id="CHEBI:59789"/>
        <dbReference type="ChEBI" id="CHEBI:156461"/>
        <dbReference type="ChEBI" id="CHEBI:172880"/>
    </reaction>
    <physiologicalReaction direction="left-to-right" evidence="6">
        <dbReference type="Rhea" id="RHEA:78472"/>
    </physiologicalReaction>
</comment>
<evidence type="ECO:0000313" key="8">
    <source>
        <dbReference type="EMBL" id="OJJ59991.1"/>
    </source>
</evidence>
<dbReference type="RefSeq" id="XP_040703797.1">
    <property type="nucleotide sequence ID" value="XM_040849378.1"/>
</dbReference>
<evidence type="ECO:0000256" key="2">
    <source>
        <dbReference type="ARBA" id="ARBA00025783"/>
    </source>
</evidence>
<evidence type="ECO:0000256" key="4">
    <source>
        <dbReference type="ARBA" id="ARBA00048740"/>
    </source>
</evidence>
<gene>
    <name evidence="8" type="ORF">ASPSYDRAFT_57495</name>
</gene>
<comment type="catalytic activity">
    <reaction evidence="5">
        <text>a 5'-end (N(2),N(7)-dimethyl 5'-triphosphoguanosine)-ribonucleoside in snRNA + S-adenosyl-L-methionine = a 5'-end (N(2),N(2),N(7)-trimethyl 5'-triphosphoguanosine)-ribonucleoside in snRNA + S-adenosyl-L-homocysteine + H(+)</text>
        <dbReference type="Rhea" id="RHEA:78479"/>
        <dbReference type="Rhea" id="RHEA-COMP:19087"/>
        <dbReference type="Rhea" id="RHEA-COMP:19089"/>
        <dbReference type="ChEBI" id="CHEBI:15378"/>
        <dbReference type="ChEBI" id="CHEBI:57856"/>
        <dbReference type="ChEBI" id="CHEBI:59789"/>
        <dbReference type="ChEBI" id="CHEBI:167623"/>
        <dbReference type="ChEBI" id="CHEBI:172880"/>
    </reaction>
    <physiologicalReaction direction="left-to-right" evidence="5">
        <dbReference type="Rhea" id="RHEA:78480"/>
    </physiologicalReaction>
</comment>
<dbReference type="SUPFAM" id="SSF53335">
    <property type="entry name" value="S-adenosyl-L-methionine-dependent methyltransferases"/>
    <property type="match status" value="1"/>
</dbReference>
<evidence type="ECO:0000256" key="1">
    <source>
        <dbReference type="ARBA" id="ARBA00018517"/>
    </source>
</evidence>
<evidence type="ECO:0000313" key="9">
    <source>
        <dbReference type="Proteomes" id="UP000184356"/>
    </source>
</evidence>
<dbReference type="AlphaFoldDB" id="A0A1L9TKT5"/>
<dbReference type="VEuPathDB" id="FungiDB:ASPSYDRAFT_57495"/>
<dbReference type="GO" id="GO:0071164">
    <property type="term" value="F:RNA cap trimethylguanosine synthase activity"/>
    <property type="evidence" value="ECO:0007669"/>
    <property type="project" value="TreeGrafter"/>
</dbReference>
<protein>
    <recommendedName>
        <fullName evidence="1">Trimethylguanosine synthase</fullName>
    </recommendedName>
    <alternativeName>
        <fullName evidence="7">Cap-specific guanine-N(2) methyltransferase</fullName>
    </alternativeName>
</protein>
<dbReference type="Proteomes" id="UP000184356">
    <property type="component" value="Unassembled WGS sequence"/>
</dbReference>
<dbReference type="Pfam" id="PF09445">
    <property type="entry name" value="Methyltransf_15"/>
    <property type="match status" value="1"/>
</dbReference>
<dbReference type="OrthoDB" id="194443at2759"/>
<name>A0A1L9TKT5_9EURO</name>
<evidence type="ECO:0000256" key="7">
    <source>
        <dbReference type="ARBA" id="ARBA00049790"/>
    </source>
</evidence>
<dbReference type="GeneID" id="63765451"/>
<dbReference type="PANTHER" id="PTHR14741:SF32">
    <property type="entry name" value="TRIMETHYLGUANOSINE SYNTHASE"/>
    <property type="match status" value="1"/>
</dbReference>
<dbReference type="InterPro" id="IPR019012">
    <property type="entry name" value="RNA_cap_Gua-N2-MeTrfase"/>
</dbReference>
<evidence type="ECO:0000256" key="5">
    <source>
        <dbReference type="ARBA" id="ARBA00048763"/>
    </source>
</evidence>
<dbReference type="CDD" id="cd02440">
    <property type="entry name" value="AdoMet_MTases"/>
    <property type="match status" value="1"/>
</dbReference>
<comment type="catalytic activity">
    <reaction evidence="3">
        <text>a 5'-end (N(2),N(7)-dimethyl 5'-triphosphoguanosine)-ribonucleoside in snoRNA + S-adenosyl-L-methionine = a 5'-end (N(2),N(2),N(7)-trimethyl 5'-triphosphoguanosine)-ribonucleoside in snoRNA + S-adenosyl-L-homocysteine + H(+)</text>
        <dbReference type="Rhea" id="RHEA:78507"/>
        <dbReference type="Rhea" id="RHEA-COMP:19088"/>
        <dbReference type="Rhea" id="RHEA-COMP:19090"/>
        <dbReference type="ChEBI" id="CHEBI:15378"/>
        <dbReference type="ChEBI" id="CHEBI:57856"/>
        <dbReference type="ChEBI" id="CHEBI:59789"/>
        <dbReference type="ChEBI" id="CHEBI:167623"/>
        <dbReference type="ChEBI" id="CHEBI:172880"/>
    </reaction>
    <physiologicalReaction direction="left-to-right" evidence="3">
        <dbReference type="Rhea" id="RHEA:78508"/>
    </physiologicalReaction>
</comment>
<dbReference type="PANTHER" id="PTHR14741">
    <property type="entry name" value="S-ADENOSYLMETHIONINE-DEPENDENT METHYLTRANSFERASE RELATED"/>
    <property type="match status" value="1"/>
</dbReference>
<dbReference type="InterPro" id="IPR029063">
    <property type="entry name" value="SAM-dependent_MTases_sf"/>
</dbReference>
<reference evidence="9" key="1">
    <citation type="journal article" date="2017" name="Genome Biol.">
        <title>Comparative genomics reveals high biological diversity and specific adaptations in the industrially and medically important fungal genus Aspergillus.</title>
        <authorList>
            <person name="de Vries R.P."/>
            <person name="Riley R."/>
            <person name="Wiebenga A."/>
            <person name="Aguilar-Osorio G."/>
            <person name="Amillis S."/>
            <person name="Uchima C.A."/>
            <person name="Anderluh G."/>
            <person name="Asadollahi M."/>
            <person name="Askin M."/>
            <person name="Barry K."/>
            <person name="Battaglia E."/>
            <person name="Bayram O."/>
            <person name="Benocci T."/>
            <person name="Braus-Stromeyer S.A."/>
            <person name="Caldana C."/>
            <person name="Canovas D."/>
            <person name="Cerqueira G.C."/>
            <person name="Chen F."/>
            <person name="Chen W."/>
            <person name="Choi C."/>
            <person name="Clum A."/>
            <person name="Dos Santos R.A."/>
            <person name="Damasio A.R."/>
            <person name="Diallinas G."/>
            <person name="Emri T."/>
            <person name="Fekete E."/>
            <person name="Flipphi M."/>
            <person name="Freyberg S."/>
            <person name="Gallo A."/>
            <person name="Gournas C."/>
            <person name="Habgood R."/>
            <person name="Hainaut M."/>
            <person name="Harispe M.L."/>
            <person name="Henrissat B."/>
            <person name="Hilden K.S."/>
            <person name="Hope R."/>
            <person name="Hossain A."/>
            <person name="Karabika E."/>
            <person name="Karaffa L."/>
            <person name="Karanyi Z."/>
            <person name="Krasevec N."/>
            <person name="Kuo A."/>
            <person name="Kusch H."/>
            <person name="LaButti K."/>
            <person name="Lagendijk E.L."/>
            <person name="Lapidus A."/>
            <person name="Levasseur A."/>
            <person name="Lindquist E."/>
            <person name="Lipzen A."/>
            <person name="Logrieco A.F."/>
            <person name="MacCabe A."/>
            <person name="Maekelae M.R."/>
            <person name="Malavazi I."/>
            <person name="Melin P."/>
            <person name="Meyer V."/>
            <person name="Mielnichuk N."/>
            <person name="Miskei M."/>
            <person name="Molnar A.P."/>
            <person name="Mule G."/>
            <person name="Ngan C.Y."/>
            <person name="Orejas M."/>
            <person name="Orosz E."/>
            <person name="Ouedraogo J.P."/>
            <person name="Overkamp K.M."/>
            <person name="Park H.-S."/>
            <person name="Perrone G."/>
            <person name="Piumi F."/>
            <person name="Punt P.J."/>
            <person name="Ram A.F."/>
            <person name="Ramon A."/>
            <person name="Rauscher S."/>
            <person name="Record E."/>
            <person name="Riano-Pachon D.M."/>
            <person name="Robert V."/>
            <person name="Roehrig J."/>
            <person name="Ruller R."/>
            <person name="Salamov A."/>
            <person name="Salih N.S."/>
            <person name="Samson R.A."/>
            <person name="Sandor E."/>
            <person name="Sanguinetti M."/>
            <person name="Schuetze T."/>
            <person name="Sepcic K."/>
            <person name="Shelest E."/>
            <person name="Sherlock G."/>
            <person name="Sophianopoulou V."/>
            <person name="Squina F.M."/>
            <person name="Sun H."/>
            <person name="Susca A."/>
            <person name="Todd R.B."/>
            <person name="Tsang A."/>
            <person name="Unkles S.E."/>
            <person name="van de Wiele N."/>
            <person name="van Rossen-Uffink D."/>
            <person name="Oliveira J.V."/>
            <person name="Vesth T.C."/>
            <person name="Visser J."/>
            <person name="Yu J.-H."/>
            <person name="Zhou M."/>
            <person name="Andersen M.R."/>
            <person name="Archer D.B."/>
            <person name="Baker S.E."/>
            <person name="Benoit I."/>
            <person name="Brakhage A.A."/>
            <person name="Braus G.H."/>
            <person name="Fischer R."/>
            <person name="Frisvad J.C."/>
            <person name="Goldman G.H."/>
            <person name="Houbraken J."/>
            <person name="Oakley B."/>
            <person name="Pocsi I."/>
            <person name="Scazzocchio C."/>
            <person name="Seiboth B."/>
            <person name="vanKuyk P.A."/>
            <person name="Wortman J."/>
            <person name="Dyer P.S."/>
            <person name="Grigoriev I.V."/>
        </authorList>
    </citation>
    <scope>NUCLEOTIDE SEQUENCE [LARGE SCALE GENOMIC DNA]</scope>
    <source>
        <strain evidence="9">CBS 593.65</strain>
    </source>
</reference>
<dbReference type="STRING" id="1036612.A0A1L9TKT5"/>
<dbReference type="Gene3D" id="3.40.50.150">
    <property type="entry name" value="Vaccinia Virus protein VP39"/>
    <property type="match status" value="1"/>
</dbReference>
<keyword evidence="9" id="KW-1185">Reference proteome</keyword>
<dbReference type="FunFam" id="3.40.50.150:FF:000270">
    <property type="entry name" value="RNA methylase family protein"/>
    <property type="match status" value="1"/>
</dbReference>
<evidence type="ECO:0000256" key="6">
    <source>
        <dbReference type="ARBA" id="ARBA00049075"/>
    </source>
</evidence>
<organism evidence="8 9">
    <name type="scientific">Aspergillus sydowii CBS 593.65</name>
    <dbReference type="NCBI Taxonomy" id="1036612"/>
    <lineage>
        <taxon>Eukaryota</taxon>
        <taxon>Fungi</taxon>
        <taxon>Dikarya</taxon>
        <taxon>Ascomycota</taxon>
        <taxon>Pezizomycotina</taxon>
        <taxon>Eurotiomycetes</taxon>
        <taxon>Eurotiomycetidae</taxon>
        <taxon>Eurotiales</taxon>
        <taxon>Aspergillaceae</taxon>
        <taxon>Aspergillus</taxon>
        <taxon>Aspergillus subgen. Nidulantes</taxon>
    </lineage>
</organism>
<sequence length="237" mass="26663">MSGDEEPPPEVHHYEDRGQVPWDIQNYWSQRYDLFSKYDDGVWLTDDAWFGVTPEPVATKIADQIASSAPTDRKVLVDAFAGAGGNTIAFARSGHWKRVYAIEKDPAVLRCAQHNAEVYGVADKITWFQGDCFEIIKSQLKDLAPYSVLFASPPWGGPGYRSASVFDLRTMEPYSLKTLYTEFSLFTPYVILYLPRTSDLNQLAGMVKDNSPAPVMHYCMRGASKALCIFYGGFQLF</sequence>
<comment type="similarity">
    <text evidence="2">Belongs to the methyltransferase superfamily. Trimethylguanosine synthase family.</text>
</comment>
<accession>A0A1L9TKT5</accession>